<dbReference type="CDD" id="cd01040">
    <property type="entry name" value="Mb-like"/>
    <property type="match status" value="1"/>
</dbReference>
<dbReference type="InterPro" id="IPR000971">
    <property type="entry name" value="Globin"/>
</dbReference>
<evidence type="ECO:0000259" key="2">
    <source>
        <dbReference type="PROSITE" id="PS01033"/>
    </source>
</evidence>
<dbReference type="InterPro" id="IPR012292">
    <property type="entry name" value="Globin/Proto"/>
</dbReference>
<gene>
    <name evidence="3" type="ORF">KQ657_003322</name>
</gene>
<dbReference type="PANTHER" id="PTHR43396:SF6">
    <property type="entry name" value="ABL201WP"/>
    <property type="match status" value="1"/>
</dbReference>
<proteinExistence type="predicted"/>
<evidence type="ECO:0000256" key="1">
    <source>
        <dbReference type="SAM" id="MobiDB-lite"/>
    </source>
</evidence>
<feature type="region of interest" description="Disordered" evidence="1">
    <location>
        <begin position="357"/>
        <end position="379"/>
    </location>
</feature>
<accession>A0A9P8AJL2</accession>
<protein>
    <recommendedName>
        <fullName evidence="2">Globin domain-containing protein</fullName>
    </recommendedName>
</protein>
<dbReference type="SUPFAM" id="SSF46458">
    <property type="entry name" value="Globin-like"/>
    <property type="match status" value="1"/>
</dbReference>
<dbReference type="GO" id="GO:0019825">
    <property type="term" value="F:oxygen binding"/>
    <property type="evidence" value="ECO:0007669"/>
    <property type="project" value="InterPro"/>
</dbReference>
<dbReference type="Proteomes" id="UP000790833">
    <property type="component" value="Unassembled WGS sequence"/>
</dbReference>
<dbReference type="RefSeq" id="XP_043051100.1">
    <property type="nucleotide sequence ID" value="XM_043194048.1"/>
</dbReference>
<dbReference type="OrthoDB" id="436496at2759"/>
<dbReference type="GO" id="GO:0071949">
    <property type="term" value="F:FAD binding"/>
    <property type="evidence" value="ECO:0007669"/>
    <property type="project" value="TreeGrafter"/>
</dbReference>
<evidence type="ECO:0000313" key="3">
    <source>
        <dbReference type="EMBL" id="KAG7195555.1"/>
    </source>
</evidence>
<dbReference type="PROSITE" id="PS01033">
    <property type="entry name" value="GLOBIN"/>
    <property type="match status" value="1"/>
</dbReference>
<dbReference type="PANTHER" id="PTHR43396">
    <property type="entry name" value="FLAVOHEMOPROTEIN"/>
    <property type="match status" value="1"/>
</dbReference>
<organism evidence="3 4">
    <name type="scientific">Scheffersomyces spartinae</name>
    <dbReference type="NCBI Taxonomy" id="45513"/>
    <lineage>
        <taxon>Eukaryota</taxon>
        <taxon>Fungi</taxon>
        <taxon>Dikarya</taxon>
        <taxon>Ascomycota</taxon>
        <taxon>Saccharomycotina</taxon>
        <taxon>Pichiomycetes</taxon>
        <taxon>Debaryomycetaceae</taxon>
        <taxon>Scheffersomyces</taxon>
    </lineage>
</organism>
<dbReference type="GO" id="GO:0020037">
    <property type="term" value="F:heme binding"/>
    <property type="evidence" value="ECO:0007669"/>
    <property type="project" value="InterPro"/>
</dbReference>
<dbReference type="GO" id="GO:0046210">
    <property type="term" value="P:nitric oxide catabolic process"/>
    <property type="evidence" value="ECO:0007669"/>
    <property type="project" value="TreeGrafter"/>
</dbReference>
<dbReference type="GO" id="GO:0071500">
    <property type="term" value="P:cellular response to nitrosative stress"/>
    <property type="evidence" value="ECO:0007669"/>
    <property type="project" value="TreeGrafter"/>
</dbReference>
<dbReference type="GeneID" id="66116696"/>
<dbReference type="InterPro" id="IPR044399">
    <property type="entry name" value="Mb-like_M"/>
</dbReference>
<keyword evidence="4" id="KW-1185">Reference proteome</keyword>
<reference evidence="3" key="1">
    <citation type="submission" date="2021-03" db="EMBL/GenBank/DDBJ databases">
        <authorList>
            <person name="Palmer J.M."/>
        </authorList>
    </citation>
    <scope>NUCLEOTIDE SEQUENCE</scope>
    <source>
        <strain evidence="3">ARV_011</strain>
    </source>
</reference>
<sequence length="400" mass="44830">MGFARTMSKSSYTSTVQDLGIDSDIYPRLRNASSVTPRQSSASFLSHFNKKKVDNETTYTYGIHSNLSQASFDYQLEKMSTRSTIDSNLSTRSQYLIKLTLSKSDIDLLRYTWNVMLLNENIEEETNNTSSRIPGTFANSLLANASNGHSHHSNAKYALNSMASSLFCRQFYDNLLSMEPKLIKMFPSLHHQAVSFAGVLSFAISQLENLSSLEDFLCVLGKKHSRILGISADSFELMGEALVKTFHERFGVRFTRELESLWIKLYCYLADSILQFGIDPVMRLDYQGEEYNNHMTMNTPATTATNLFYNIEGQEGEGERVSAVPAAPSDSDSIANVSLMERNSVLTSATSFIGEPLQNAKRENRVSSSPPEPVTKNLKSKLRSNGVGRKFHKRSDCIIM</sequence>
<name>A0A9P8AJL2_9ASCO</name>
<dbReference type="Gene3D" id="1.10.490.10">
    <property type="entry name" value="Globins"/>
    <property type="match status" value="1"/>
</dbReference>
<dbReference type="AlphaFoldDB" id="A0A9P8AJL2"/>
<evidence type="ECO:0000313" key="4">
    <source>
        <dbReference type="Proteomes" id="UP000790833"/>
    </source>
</evidence>
<comment type="caution">
    <text evidence="3">The sequence shown here is derived from an EMBL/GenBank/DDBJ whole genome shotgun (WGS) entry which is preliminary data.</text>
</comment>
<dbReference type="InterPro" id="IPR009050">
    <property type="entry name" value="Globin-like_sf"/>
</dbReference>
<dbReference type="GO" id="GO:0008941">
    <property type="term" value="F:nitric oxide dioxygenase NAD(P)H activity"/>
    <property type="evidence" value="ECO:0007669"/>
    <property type="project" value="TreeGrafter"/>
</dbReference>
<dbReference type="Pfam" id="PF00042">
    <property type="entry name" value="Globin"/>
    <property type="match status" value="1"/>
</dbReference>
<dbReference type="EMBL" id="JAHMUF010000003">
    <property type="protein sequence ID" value="KAG7195555.1"/>
    <property type="molecule type" value="Genomic_DNA"/>
</dbReference>
<feature type="domain" description="Globin" evidence="2">
    <location>
        <begin position="148"/>
        <end position="278"/>
    </location>
</feature>